<keyword evidence="3" id="KW-1185">Reference proteome</keyword>
<evidence type="ECO:0000256" key="1">
    <source>
        <dbReference type="ARBA" id="ARBA00023002"/>
    </source>
</evidence>
<name>A0A4Y7TYF1_COPMI</name>
<gene>
    <name evidence="2" type="ORF">FA13DRAFT_1619702</name>
</gene>
<evidence type="ECO:0000313" key="3">
    <source>
        <dbReference type="Proteomes" id="UP000298030"/>
    </source>
</evidence>
<dbReference type="PRINTS" id="PR00081">
    <property type="entry name" value="GDHRDH"/>
</dbReference>
<dbReference type="EMBL" id="QPFP01000002">
    <property type="protein sequence ID" value="TEB39197.1"/>
    <property type="molecule type" value="Genomic_DNA"/>
</dbReference>
<evidence type="ECO:0000313" key="2">
    <source>
        <dbReference type="EMBL" id="TEB39197.1"/>
    </source>
</evidence>
<dbReference type="InterPro" id="IPR002347">
    <property type="entry name" value="SDR_fam"/>
</dbReference>
<organism evidence="2 3">
    <name type="scientific">Coprinellus micaceus</name>
    <name type="common">Glistening ink-cap mushroom</name>
    <name type="synonym">Coprinus micaceus</name>
    <dbReference type="NCBI Taxonomy" id="71717"/>
    <lineage>
        <taxon>Eukaryota</taxon>
        <taxon>Fungi</taxon>
        <taxon>Dikarya</taxon>
        <taxon>Basidiomycota</taxon>
        <taxon>Agaricomycotina</taxon>
        <taxon>Agaricomycetes</taxon>
        <taxon>Agaricomycetidae</taxon>
        <taxon>Agaricales</taxon>
        <taxon>Agaricineae</taxon>
        <taxon>Psathyrellaceae</taxon>
        <taxon>Coprinellus</taxon>
    </lineage>
</organism>
<dbReference type="PANTHER" id="PTHR47534">
    <property type="entry name" value="YALI0E05731P"/>
    <property type="match status" value="1"/>
</dbReference>
<dbReference type="Gene3D" id="3.40.50.720">
    <property type="entry name" value="NAD(P)-binding Rossmann-like Domain"/>
    <property type="match status" value="1"/>
</dbReference>
<dbReference type="InterPro" id="IPR052228">
    <property type="entry name" value="Sec_Metab_Biosynth_Oxidored"/>
</dbReference>
<dbReference type="Proteomes" id="UP000298030">
    <property type="component" value="Unassembled WGS sequence"/>
</dbReference>
<dbReference type="OrthoDB" id="2898509at2759"/>
<reference evidence="2 3" key="1">
    <citation type="journal article" date="2019" name="Nat. Ecol. Evol.">
        <title>Megaphylogeny resolves global patterns of mushroom evolution.</title>
        <authorList>
            <person name="Varga T."/>
            <person name="Krizsan K."/>
            <person name="Foldi C."/>
            <person name="Dima B."/>
            <person name="Sanchez-Garcia M."/>
            <person name="Sanchez-Ramirez S."/>
            <person name="Szollosi G.J."/>
            <person name="Szarkandi J.G."/>
            <person name="Papp V."/>
            <person name="Albert L."/>
            <person name="Andreopoulos W."/>
            <person name="Angelini C."/>
            <person name="Antonin V."/>
            <person name="Barry K.W."/>
            <person name="Bougher N.L."/>
            <person name="Buchanan P."/>
            <person name="Buyck B."/>
            <person name="Bense V."/>
            <person name="Catcheside P."/>
            <person name="Chovatia M."/>
            <person name="Cooper J."/>
            <person name="Damon W."/>
            <person name="Desjardin D."/>
            <person name="Finy P."/>
            <person name="Geml J."/>
            <person name="Haridas S."/>
            <person name="Hughes K."/>
            <person name="Justo A."/>
            <person name="Karasinski D."/>
            <person name="Kautmanova I."/>
            <person name="Kiss B."/>
            <person name="Kocsube S."/>
            <person name="Kotiranta H."/>
            <person name="LaButti K.M."/>
            <person name="Lechner B.E."/>
            <person name="Liimatainen K."/>
            <person name="Lipzen A."/>
            <person name="Lukacs Z."/>
            <person name="Mihaltcheva S."/>
            <person name="Morgado L.N."/>
            <person name="Niskanen T."/>
            <person name="Noordeloos M.E."/>
            <person name="Ohm R.A."/>
            <person name="Ortiz-Santana B."/>
            <person name="Ovrebo C."/>
            <person name="Racz N."/>
            <person name="Riley R."/>
            <person name="Savchenko A."/>
            <person name="Shiryaev A."/>
            <person name="Soop K."/>
            <person name="Spirin V."/>
            <person name="Szebenyi C."/>
            <person name="Tomsovsky M."/>
            <person name="Tulloss R.E."/>
            <person name="Uehling J."/>
            <person name="Grigoriev I.V."/>
            <person name="Vagvolgyi C."/>
            <person name="Papp T."/>
            <person name="Martin F.M."/>
            <person name="Miettinen O."/>
            <person name="Hibbett D.S."/>
            <person name="Nagy L.G."/>
        </authorList>
    </citation>
    <scope>NUCLEOTIDE SEQUENCE [LARGE SCALE GENOMIC DNA]</scope>
    <source>
        <strain evidence="2 3">FP101781</strain>
    </source>
</reference>
<dbReference type="STRING" id="71717.A0A4Y7TYF1"/>
<accession>A0A4Y7TYF1</accession>
<keyword evidence="1" id="KW-0560">Oxidoreductase</keyword>
<comment type="caution">
    <text evidence="2">The sequence shown here is derived from an EMBL/GenBank/DDBJ whole genome shotgun (WGS) entry which is preliminary data.</text>
</comment>
<dbReference type="GO" id="GO:0016491">
    <property type="term" value="F:oxidoreductase activity"/>
    <property type="evidence" value="ECO:0007669"/>
    <property type="project" value="UniProtKB-KW"/>
</dbReference>
<proteinExistence type="predicted"/>
<evidence type="ECO:0008006" key="4">
    <source>
        <dbReference type="Google" id="ProtNLM"/>
    </source>
</evidence>
<protein>
    <recommendedName>
        <fullName evidence="4">NAD(P)-binding protein</fullName>
    </recommendedName>
</protein>
<dbReference type="AlphaFoldDB" id="A0A4Y7TYF1"/>
<dbReference type="InterPro" id="IPR036291">
    <property type="entry name" value="NAD(P)-bd_dom_sf"/>
</dbReference>
<dbReference type="Pfam" id="PF00106">
    <property type="entry name" value="adh_short"/>
    <property type="match status" value="1"/>
</dbReference>
<sequence>MPPFRLVKASNDAYSPSYAPVVVVFGGTSGIGRAMTKRLAELLQGRVHIVVVGRNKPEADKLFATLPTPTSFGPSSAQPKSEPECTREFIYCDLYHMSNIHRICTEILSRFPKINYLVLTAGVASFGARCETDEGIDKLFALRFYWKFAAINDLLPGLRVARDRGEAASVFVCLGMGNGPKIDFGDLGAKTKYWKGVRPIWQGLSYGDLALALFAERDPEIAFTHMFPGMVRTEANSPQAVSNPILKFIIWLLLPLMWLLFIPVDVSAENMIYGLLNGEKGFFQRNTVGDSVGPRNVNYSEREKERFWEHCMQTTRSVPK</sequence>
<dbReference type="PANTHER" id="PTHR47534:SF3">
    <property type="entry name" value="ALCOHOL DEHYDROGENASE-LIKE C-TERMINAL DOMAIN-CONTAINING PROTEIN"/>
    <property type="match status" value="1"/>
</dbReference>
<dbReference type="SUPFAM" id="SSF51735">
    <property type="entry name" value="NAD(P)-binding Rossmann-fold domains"/>
    <property type="match status" value="1"/>
</dbReference>